<name>A0A9B0T536_CHRAS</name>
<dbReference type="CTD" id="51096"/>
<proteinExistence type="inferred from homology"/>
<dbReference type="InterPro" id="IPR019775">
    <property type="entry name" value="WD40_repeat_CS"/>
</dbReference>
<dbReference type="InterPro" id="IPR045161">
    <property type="entry name" value="Utp18"/>
</dbReference>
<dbReference type="FunFam" id="2.130.10.10:FF:000121">
    <property type="entry name" value="U3 small nucleolar RNA-associated protein 18 homolog"/>
    <property type="match status" value="1"/>
</dbReference>
<evidence type="ECO:0000256" key="4">
    <source>
        <dbReference type="ARBA" id="ARBA00022574"/>
    </source>
</evidence>
<feature type="region of interest" description="Disordered" evidence="13">
    <location>
        <begin position="117"/>
        <end position="140"/>
    </location>
</feature>
<comment type="subunit">
    <text evidence="8">Part of the small subunit (SSU) processome, composed of more than 70 proteins and the RNA chaperone small nucleolar RNA (snoRNA) U3.</text>
</comment>
<keyword evidence="2" id="KW-0698">rRNA processing</keyword>
<feature type="compositionally biased region" description="Basic residues" evidence="13">
    <location>
        <begin position="7"/>
        <end position="21"/>
    </location>
</feature>
<evidence type="ECO:0000313" key="14">
    <source>
        <dbReference type="Proteomes" id="UP000504623"/>
    </source>
</evidence>
<keyword evidence="14" id="KW-1185">Reference proteome</keyword>
<evidence type="ECO:0000256" key="2">
    <source>
        <dbReference type="ARBA" id="ARBA00022552"/>
    </source>
</evidence>
<evidence type="ECO:0000256" key="13">
    <source>
        <dbReference type="SAM" id="MobiDB-lite"/>
    </source>
</evidence>
<dbReference type="InterPro" id="IPR036322">
    <property type="entry name" value="WD40_repeat_dom_sf"/>
</dbReference>
<feature type="region of interest" description="Disordered" evidence="13">
    <location>
        <begin position="1"/>
        <end position="59"/>
    </location>
</feature>
<reference evidence="15" key="1">
    <citation type="submission" date="2025-08" db="UniProtKB">
        <authorList>
            <consortium name="RefSeq"/>
        </authorList>
    </citation>
    <scope>IDENTIFICATION</scope>
    <source>
        <tissue evidence="15">Spleen</tissue>
    </source>
</reference>
<evidence type="ECO:0000256" key="8">
    <source>
        <dbReference type="ARBA" id="ARBA00035020"/>
    </source>
</evidence>
<gene>
    <name evidence="15" type="primary">UTP18</name>
</gene>
<sequence length="555" mass="61911">MPPERRNRMKSNRSTRGKPHQKTPMMPKQRLGARPAGPAPKGAPSSQRKPPARPGAATATIAVAIEEERRLRLQNRLALEEDKPDVERCLEELVFGDAEDDGDALLRRLRGPRIQVHEESDDSELENEAKDNFPPQKRPVWVDEEDEIEEMVDMMNNRFRKDMMKNASESKLSKDKLQKRLKEEFQHAMGGVPAWAETHRRKKSSDDESEEDEDDLLQRTGNFISTSTSLPKGILKMKNCQNANAERPTSARISSVQFHPGAQVVMVAGLDNAVSLFQVDGKTNPKIQSIYLEKFPVFKACFSANGEEVLATSTHSKVLYVYDMLAGKLIPVHQVRGLKEKIVRSFEVSPDGSFLLINGVAGYFHLLSMKTKELIGSMKINGRVAASTFSSDSKKIYASSGDGEVYVWDVNSRKCLNRFADEGSLYGLSIATSRNGQYVACGSNCGVVNIYNQDSCLQEPNPKPIKAIMNLVTGVTSLTFNPTTEILAIASDKMKQAVRLVHLPSCTVFSNFPVVRRKTISCVQTMDFSPRSGYFALGNEKGSALMYRLHHYSDF</sequence>
<feature type="compositionally biased region" description="Low complexity" evidence="13">
    <location>
        <begin position="32"/>
        <end position="44"/>
    </location>
</feature>
<evidence type="ECO:0000313" key="15">
    <source>
        <dbReference type="RefSeq" id="XP_006832478.1"/>
    </source>
</evidence>
<evidence type="ECO:0000256" key="12">
    <source>
        <dbReference type="PROSITE-ProRule" id="PRU00221"/>
    </source>
</evidence>
<feature type="region of interest" description="Disordered" evidence="13">
    <location>
        <begin position="188"/>
        <end position="220"/>
    </location>
</feature>
<evidence type="ECO:0000256" key="1">
    <source>
        <dbReference type="ARBA" id="ARBA00004604"/>
    </source>
</evidence>
<dbReference type="GO" id="GO:0032040">
    <property type="term" value="C:small-subunit processome"/>
    <property type="evidence" value="ECO:0007669"/>
    <property type="project" value="TreeGrafter"/>
</dbReference>
<evidence type="ECO:0000256" key="6">
    <source>
        <dbReference type="ARBA" id="ARBA00023242"/>
    </source>
</evidence>
<keyword evidence="4 12" id="KW-0853">WD repeat</keyword>
<evidence type="ECO:0000256" key="7">
    <source>
        <dbReference type="ARBA" id="ARBA00025767"/>
    </source>
</evidence>
<comment type="subcellular location">
    <subcellularLocation>
        <location evidence="1">Nucleus</location>
        <location evidence="1">Nucleolus</location>
    </subcellularLocation>
</comment>
<dbReference type="OrthoDB" id="1935146at2759"/>
<evidence type="ECO:0000256" key="10">
    <source>
        <dbReference type="ARBA" id="ARBA00074442"/>
    </source>
</evidence>
<organism evidence="14 15">
    <name type="scientific">Chrysochloris asiatica</name>
    <name type="common">Cape golden mole</name>
    <dbReference type="NCBI Taxonomy" id="185453"/>
    <lineage>
        <taxon>Eukaryota</taxon>
        <taxon>Metazoa</taxon>
        <taxon>Chordata</taxon>
        <taxon>Craniata</taxon>
        <taxon>Vertebrata</taxon>
        <taxon>Euteleostomi</taxon>
        <taxon>Mammalia</taxon>
        <taxon>Eutheria</taxon>
        <taxon>Afrotheria</taxon>
        <taxon>Chrysochloridae</taxon>
        <taxon>Chrysochlorinae</taxon>
        <taxon>Chrysochloris</taxon>
    </lineage>
</organism>
<dbReference type="InterPro" id="IPR001680">
    <property type="entry name" value="WD40_rpt"/>
</dbReference>
<evidence type="ECO:0000256" key="3">
    <source>
        <dbReference type="ARBA" id="ARBA00022553"/>
    </source>
</evidence>
<dbReference type="GO" id="GO:0034388">
    <property type="term" value="C:Pwp2p-containing subcomplex of 90S preribosome"/>
    <property type="evidence" value="ECO:0007669"/>
    <property type="project" value="TreeGrafter"/>
</dbReference>
<dbReference type="SMART" id="SM00320">
    <property type="entry name" value="WD40"/>
    <property type="match status" value="7"/>
</dbReference>
<dbReference type="GO" id="GO:0006364">
    <property type="term" value="P:rRNA processing"/>
    <property type="evidence" value="ECO:0007669"/>
    <property type="project" value="UniProtKB-KW"/>
</dbReference>
<dbReference type="RefSeq" id="XP_006832478.1">
    <property type="nucleotide sequence ID" value="XM_006832415.1"/>
</dbReference>
<dbReference type="SUPFAM" id="SSF50978">
    <property type="entry name" value="WD40 repeat-like"/>
    <property type="match status" value="1"/>
</dbReference>
<keyword evidence="3" id="KW-0597">Phosphoprotein</keyword>
<protein>
    <recommendedName>
        <fullName evidence="10">U3 small nucleolar RNA-associated protein 18 homolog</fullName>
    </recommendedName>
    <alternativeName>
        <fullName evidence="11">WD repeat-containing protein 50</fullName>
    </alternativeName>
</protein>
<dbReference type="PROSITE" id="PS00678">
    <property type="entry name" value="WD_REPEATS_1"/>
    <property type="match status" value="1"/>
</dbReference>
<keyword evidence="6" id="KW-0539">Nucleus</keyword>
<feature type="repeat" description="WD" evidence="12">
    <location>
        <begin position="384"/>
        <end position="418"/>
    </location>
</feature>
<evidence type="ECO:0000256" key="11">
    <source>
        <dbReference type="ARBA" id="ARBA00075773"/>
    </source>
</evidence>
<evidence type="ECO:0000256" key="5">
    <source>
        <dbReference type="ARBA" id="ARBA00022737"/>
    </source>
</evidence>
<dbReference type="GeneID" id="102832290"/>
<dbReference type="Gene3D" id="2.130.10.10">
    <property type="entry name" value="YVTN repeat-like/Quinoprotein amine dehydrogenase"/>
    <property type="match status" value="1"/>
</dbReference>
<dbReference type="InterPro" id="IPR015943">
    <property type="entry name" value="WD40/YVTN_repeat-like_dom_sf"/>
</dbReference>
<dbReference type="AlphaFoldDB" id="A0A9B0T536"/>
<dbReference type="PANTHER" id="PTHR18359:SF0">
    <property type="entry name" value="U3 SMALL NUCLEOLAR RNA-ASSOCIATED PROTEIN 18 HOMOLOG"/>
    <property type="match status" value="1"/>
</dbReference>
<comment type="similarity">
    <text evidence="7">Belongs to the WD repeat UTP18 family.</text>
</comment>
<evidence type="ECO:0000256" key="9">
    <source>
        <dbReference type="ARBA" id="ARBA00058527"/>
    </source>
</evidence>
<dbReference type="PROSITE" id="PS50082">
    <property type="entry name" value="WD_REPEATS_2"/>
    <property type="match status" value="1"/>
</dbReference>
<dbReference type="Proteomes" id="UP000504623">
    <property type="component" value="Unplaced"/>
</dbReference>
<comment type="function">
    <text evidence="9">Part of the small subunit (SSU) processome, first precursor of the small eukaryotic ribosomal subunit. During the assembly of the SSU processome in the nucleolus, many ribosome biogenesis factors, an RNA chaperone and ribosomal proteins associate with the nascent pre-rRNA and work in concert to generate RNA folding, modifications, rearrangements and cleavage as well as targeted degradation of pre-ribosomal RNA by the RNA exosome. Involved in nucleolar processing of pre-18S ribosomal RNA.</text>
</comment>
<accession>A0A9B0T536</accession>
<dbReference type="PANTHER" id="PTHR18359">
    <property type="entry name" value="WD-REPEAT PROTEIN-RELATED"/>
    <property type="match status" value="1"/>
</dbReference>
<dbReference type="Pfam" id="PF00400">
    <property type="entry name" value="WD40"/>
    <property type="match status" value="1"/>
</dbReference>
<keyword evidence="5" id="KW-0677">Repeat</keyword>